<reference evidence="1 2" key="1">
    <citation type="submission" date="2018-06" db="EMBL/GenBank/DDBJ databases">
        <title>Chryseolinea flavus sp. nov., a member of the phylum Bacteroidetes isolated from soil.</title>
        <authorList>
            <person name="Li Y."/>
            <person name="Wang J."/>
        </authorList>
    </citation>
    <scope>NUCLEOTIDE SEQUENCE [LARGE SCALE GENOMIC DNA]</scope>
    <source>
        <strain evidence="1 2">SDU1-6</strain>
    </source>
</reference>
<evidence type="ECO:0000313" key="1">
    <source>
        <dbReference type="EMBL" id="RAW01233.1"/>
    </source>
</evidence>
<dbReference type="OrthoDB" id="1524994at2"/>
<dbReference type="AlphaFoldDB" id="A0A364Y2U5"/>
<dbReference type="RefSeq" id="WP_112746719.1">
    <property type="nucleotide sequence ID" value="NZ_QMFY01000004.1"/>
</dbReference>
<name>A0A364Y2U5_9BACT</name>
<protein>
    <recommendedName>
        <fullName evidence="3">Cytochrome C Planctomycete-type domain-containing protein</fullName>
    </recommendedName>
</protein>
<accession>A0A364Y2U5</accession>
<organism evidence="1 2">
    <name type="scientific">Pseudochryseolinea flava</name>
    <dbReference type="NCBI Taxonomy" id="2059302"/>
    <lineage>
        <taxon>Bacteria</taxon>
        <taxon>Pseudomonadati</taxon>
        <taxon>Bacteroidota</taxon>
        <taxon>Cytophagia</taxon>
        <taxon>Cytophagales</taxon>
        <taxon>Fulvivirgaceae</taxon>
        <taxon>Pseudochryseolinea</taxon>
    </lineage>
</organism>
<sequence length="121" mass="13494">MKIRFSIFLFVITILFNVLYGCVSHDLAGPFVVECTEEVLRYEVDIVPIINANCAISGCHDGSNSLPDWTDHETLAGEGAEVQRRITLPLNDPAKMPRVGSITAEERQKLFCWIEQGALDN</sequence>
<comment type="caution">
    <text evidence="1">The sequence shown here is derived from an EMBL/GenBank/DDBJ whole genome shotgun (WGS) entry which is preliminary data.</text>
</comment>
<dbReference type="Proteomes" id="UP000251889">
    <property type="component" value="Unassembled WGS sequence"/>
</dbReference>
<proteinExistence type="predicted"/>
<evidence type="ECO:0008006" key="3">
    <source>
        <dbReference type="Google" id="ProtNLM"/>
    </source>
</evidence>
<evidence type="ECO:0000313" key="2">
    <source>
        <dbReference type="Proteomes" id="UP000251889"/>
    </source>
</evidence>
<dbReference type="EMBL" id="QMFY01000004">
    <property type="protein sequence ID" value="RAW01233.1"/>
    <property type="molecule type" value="Genomic_DNA"/>
</dbReference>
<dbReference type="PROSITE" id="PS51257">
    <property type="entry name" value="PROKAR_LIPOPROTEIN"/>
    <property type="match status" value="1"/>
</dbReference>
<keyword evidence="2" id="KW-1185">Reference proteome</keyword>
<gene>
    <name evidence="1" type="ORF">DQQ10_09990</name>
</gene>